<dbReference type="RefSeq" id="WP_091228418.1">
    <property type="nucleotide sequence ID" value="NZ_FMKA01000001.1"/>
</dbReference>
<evidence type="ECO:0000313" key="1">
    <source>
        <dbReference type="EMBL" id="SCP94758.1"/>
    </source>
</evidence>
<dbReference type="OrthoDB" id="9810101at2"/>
<dbReference type="NCBIfam" id="TIGR01484">
    <property type="entry name" value="HAD-SF-IIB"/>
    <property type="match status" value="1"/>
</dbReference>
<gene>
    <name evidence="1" type="ORF">SAMN05421730_100129</name>
</gene>
<sequence length="276" mass="31319">MKTLYISDLDGTLLNKSAELSRYTTDTLNDLIRQGMHFSYATARTAASTDVILSSVNLSLPVVLMNGVLVYDRKSRSYIKRETLGRNNVEKILDILKSTKMTGFMYEVKDDLLTVYHEKLISRALQDFHDERVKKYNKTFSPVGDLRNTVNEDIIYFCLLDTKERLDPVQQQLKQIEGIKMACYKDIYSDNLWYIEVFSGNATKYNAAMFIKEYCGFSKMVGFGDNLNDLPLFHACDEAYAVANAAEEVKKASSQVIGSNMDDGVANWLKSHALLS</sequence>
<dbReference type="EMBL" id="FMKA01000001">
    <property type="protein sequence ID" value="SCP94758.1"/>
    <property type="molecule type" value="Genomic_DNA"/>
</dbReference>
<name>A0A1D3TNA3_9FIRM</name>
<reference evidence="1 2" key="1">
    <citation type="submission" date="2016-09" db="EMBL/GenBank/DDBJ databases">
        <authorList>
            <person name="Capua I."/>
            <person name="De Benedictis P."/>
            <person name="Joannis T."/>
            <person name="Lombin L.H."/>
            <person name="Cattoli G."/>
        </authorList>
    </citation>
    <scope>NUCLEOTIDE SEQUENCE [LARGE SCALE GENOMIC DNA]</scope>
    <source>
        <strain evidence="1 2">GluBS11</strain>
    </source>
</reference>
<organism evidence="1 2">
    <name type="scientific">Anaerobium acetethylicum</name>
    <dbReference type="NCBI Taxonomy" id="1619234"/>
    <lineage>
        <taxon>Bacteria</taxon>
        <taxon>Bacillati</taxon>
        <taxon>Bacillota</taxon>
        <taxon>Clostridia</taxon>
        <taxon>Lachnospirales</taxon>
        <taxon>Lachnospiraceae</taxon>
        <taxon>Anaerobium</taxon>
    </lineage>
</organism>
<dbReference type="InterPro" id="IPR036412">
    <property type="entry name" value="HAD-like_sf"/>
</dbReference>
<dbReference type="STRING" id="1619234.SAMN05421730_100129"/>
<protein>
    <recommendedName>
        <fullName evidence="3">Cof subfamily of IIB subfamily of haloacid dehalogenase superfamily/HAD-superfamily hydrolase, subfamily IIB</fullName>
    </recommendedName>
</protein>
<dbReference type="SUPFAM" id="SSF56784">
    <property type="entry name" value="HAD-like"/>
    <property type="match status" value="1"/>
</dbReference>
<keyword evidence="2" id="KW-1185">Reference proteome</keyword>
<dbReference type="GO" id="GO:0000287">
    <property type="term" value="F:magnesium ion binding"/>
    <property type="evidence" value="ECO:0007669"/>
    <property type="project" value="TreeGrafter"/>
</dbReference>
<dbReference type="GO" id="GO:0016791">
    <property type="term" value="F:phosphatase activity"/>
    <property type="evidence" value="ECO:0007669"/>
    <property type="project" value="TreeGrafter"/>
</dbReference>
<dbReference type="Gene3D" id="3.40.50.1000">
    <property type="entry name" value="HAD superfamily/HAD-like"/>
    <property type="match status" value="1"/>
</dbReference>
<dbReference type="Pfam" id="PF08282">
    <property type="entry name" value="Hydrolase_3"/>
    <property type="match status" value="1"/>
</dbReference>
<accession>A0A1D3TNA3</accession>
<dbReference type="AlphaFoldDB" id="A0A1D3TNA3"/>
<evidence type="ECO:0008006" key="3">
    <source>
        <dbReference type="Google" id="ProtNLM"/>
    </source>
</evidence>
<dbReference type="Proteomes" id="UP000199315">
    <property type="component" value="Unassembled WGS sequence"/>
</dbReference>
<evidence type="ECO:0000313" key="2">
    <source>
        <dbReference type="Proteomes" id="UP000199315"/>
    </source>
</evidence>
<dbReference type="PANTHER" id="PTHR10000">
    <property type="entry name" value="PHOSPHOSERINE PHOSPHATASE"/>
    <property type="match status" value="1"/>
</dbReference>
<dbReference type="GO" id="GO:0005829">
    <property type="term" value="C:cytosol"/>
    <property type="evidence" value="ECO:0007669"/>
    <property type="project" value="TreeGrafter"/>
</dbReference>
<dbReference type="InterPro" id="IPR023214">
    <property type="entry name" value="HAD_sf"/>
</dbReference>
<dbReference type="Gene3D" id="3.30.1240.10">
    <property type="match status" value="1"/>
</dbReference>
<dbReference type="PANTHER" id="PTHR10000:SF8">
    <property type="entry name" value="HAD SUPERFAMILY HYDROLASE-LIKE, TYPE 3"/>
    <property type="match status" value="1"/>
</dbReference>
<proteinExistence type="predicted"/>
<dbReference type="InterPro" id="IPR006379">
    <property type="entry name" value="HAD-SF_hydro_IIB"/>
</dbReference>